<dbReference type="EMBL" id="JAHZIJ010000002">
    <property type="protein sequence ID" value="MBW7474285.1"/>
    <property type="molecule type" value="Genomic_DNA"/>
</dbReference>
<evidence type="ECO:0000313" key="1">
    <source>
        <dbReference type="EMBL" id="MBW7474285.1"/>
    </source>
</evidence>
<gene>
    <name evidence="1" type="ORF">K0T92_05975</name>
</gene>
<dbReference type="RefSeq" id="WP_219871509.1">
    <property type="nucleotide sequence ID" value="NZ_JAHZIJ010000002.1"/>
</dbReference>
<evidence type="ECO:0000313" key="2">
    <source>
        <dbReference type="Proteomes" id="UP000812277"/>
    </source>
</evidence>
<sequence>MLRIKHFQPGMNVKEYIPCLFPHYSRLYELSGLQLDVRAIPALSLLSLPTYSRSEDLLSTVVNIWDGRRLGYKGSLTQLGIGQEKKEAASFEQGMELLKHNITTGMLMLVCGSMYQLPYSNEYKNLNVYPHPYLGLTEHWLSLYGVSGQEVLVYDPIPNHYQGSLALHHFKEFWEGDRFVPELSDYPGIHHLSVYGYYELELYRKVTDEEMKSLMFKAFQTVTYEYVSGRVIEDHGISYYFGRSAVAQLLEDLASLSKGEAQPAAIIEYEKHIVSSKYSRYFFRDLLEAMSPFGAPFTHYLNTFLDIIKDWDMVSNLYVLYLKRSRSSFDFLEKIVTLLQELSRKESAFFEKLYMNHQGERLMDKIII</sequence>
<accession>A0ABS7D321</accession>
<protein>
    <submittedName>
        <fullName evidence="1">Uncharacterized protein</fullName>
    </submittedName>
</protein>
<name>A0ABS7D321_9BACL</name>
<proteinExistence type="predicted"/>
<comment type="caution">
    <text evidence="1">The sequence shown here is derived from an EMBL/GenBank/DDBJ whole genome shotgun (WGS) entry which is preliminary data.</text>
</comment>
<keyword evidence="2" id="KW-1185">Reference proteome</keyword>
<reference evidence="1 2" key="1">
    <citation type="submission" date="2021-07" db="EMBL/GenBank/DDBJ databases">
        <title>Paenibacillus radiodurans sp. nov., isolated from the southeastern edge of Tengger Desert.</title>
        <authorList>
            <person name="Zhang G."/>
        </authorList>
    </citation>
    <scope>NUCLEOTIDE SEQUENCE [LARGE SCALE GENOMIC DNA]</scope>
    <source>
        <strain evidence="1 2">DT7-4</strain>
    </source>
</reference>
<dbReference type="Proteomes" id="UP000812277">
    <property type="component" value="Unassembled WGS sequence"/>
</dbReference>
<organism evidence="1 2">
    <name type="scientific">Paenibacillus oenotherae</name>
    <dbReference type="NCBI Taxonomy" id="1435645"/>
    <lineage>
        <taxon>Bacteria</taxon>
        <taxon>Bacillati</taxon>
        <taxon>Bacillota</taxon>
        <taxon>Bacilli</taxon>
        <taxon>Bacillales</taxon>
        <taxon>Paenibacillaceae</taxon>
        <taxon>Paenibacillus</taxon>
    </lineage>
</organism>